<evidence type="ECO:0000313" key="1">
    <source>
        <dbReference type="EMBL" id="GGG63156.1"/>
    </source>
</evidence>
<name>A0ABQ1X702_9FLAO</name>
<protein>
    <recommendedName>
        <fullName evidence="3">YhcG N-terminal domain-containing protein</fullName>
    </recommendedName>
</protein>
<dbReference type="Proteomes" id="UP000658202">
    <property type="component" value="Unassembled WGS sequence"/>
</dbReference>
<dbReference type="PANTHER" id="PTHR30547">
    <property type="entry name" value="UNCHARACTERIZED PROTEIN YHCG-RELATED"/>
    <property type="match status" value="1"/>
</dbReference>
<gene>
    <name evidence="1" type="ORF">GCM10007332_26660</name>
</gene>
<evidence type="ECO:0008006" key="3">
    <source>
        <dbReference type="Google" id="ProtNLM"/>
    </source>
</evidence>
<dbReference type="PANTHER" id="PTHR30547:SF5">
    <property type="entry name" value="NUCLEASE YHCG-RELATED"/>
    <property type="match status" value="1"/>
</dbReference>
<keyword evidence="2" id="KW-1185">Reference proteome</keyword>
<organism evidence="1 2">
    <name type="scientific">Epilithonimonas arachidiradicis</name>
    <dbReference type="NCBI Taxonomy" id="1617282"/>
    <lineage>
        <taxon>Bacteria</taxon>
        <taxon>Pseudomonadati</taxon>
        <taxon>Bacteroidota</taxon>
        <taxon>Flavobacteriia</taxon>
        <taxon>Flavobacteriales</taxon>
        <taxon>Weeksellaceae</taxon>
        <taxon>Chryseobacterium group</taxon>
        <taxon>Epilithonimonas</taxon>
    </lineage>
</organism>
<accession>A0ABQ1X702</accession>
<proteinExistence type="predicted"/>
<comment type="caution">
    <text evidence="1">The sequence shown here is derived from an EMBL/GenBank/DDBJ whole genome shotgun (WGS) entry which is preliminary data.</text>
</comment>
<sequence length="77" mass="9292">MYNYLKLKMKMRNFYEIEASQNNWSVRELARQYNSAIYERLALSMDKEGVKQLAQKGQIIEKPTDVLKSHYVLEFWI</sequence>
<reference evidence="2" key="1">
    <citation type="journal article" date="2019" name="Int. J. Syst. Evol. Microbiol.">
        <title>The Global Catalogue of Microorganisms (GCM) 10K type strain sequencing project: providing services to taxonomists for standard genome sequencing and annotation.</title>
        <authorList>
            <consortium name="The Broad Institute Genomics Platform"/>
            <consortium name="The Broad Institute Genome Sequencing Center for Infectious Disease"/>
            <person name="Wu L."/>
            <person name="Ma J."/>
        </authorList>
    </citation>
    <scope>NUCLEOTIDE SEQUENCE [LARGE SCALE GENOMIC DNA]</scope>
    <source>
        <strain evidence="2">CCM 8490</strain>
    </source>
</reference>
<dbReference type="InterPro" id="IPR053148">
    <property type="entry name" value="PD-DEXK-like_domain"/>
</dbReference>
<evidence type="ECO:0000313" key="2">
    <source>
        <dbReference type="Proteomes" id="UP000658202"/>
    </source>
</evidence>
<dbReference type="EMBL" id="BMCW01000006">
    <property type="protein sequence ID" value="GGG63156.1"/>
    <property type="molecule type" value="Genomic_DNA"/>
</dbReference>